<accession>A0A5N0UKY2</accession>
<evidence type="ECO:0000313" key="1">
    <source>
        <dbReference type="EMBL" id="KAA9150313.1"/>
    </source>
</evidence>
<dbReference type="AlphaFoldDB" id="A0A5N0UKY2"/>
<protein>
    <submittedName>
        <fullName evidence="1">Uncharacterized protein</fullName>
    </submittedName>
</protein>
<dbReference type="RefSeq" id="WP_144758109.1">
    <property type="nucleotide sequence ID" value="NZ_VMNW02000120.1"/>
</dbReference>
<sequence length="140" mass="15120">MSVREGPLVFDVFLGAVAGTGRRIVRLARPLAVPVTKDWPAPLRGLAESGFRARREVGGAALNLYRRAAPAAVTDVLDRLDLTGIVRDVLDEIDLPGIIRASTGSVATESVRDVRIRMVAADDAVSRWFGRGRPVPEHGR</sequence>
<name>A0A5N0UKY2_9PSEU</name>
<evidence type="ECO:0000313" key="2">
    <source>
        <dbReference type="Proteomes" id="UP000319769"/>
    </source>
</evidence>
<dbReference type="Proteomes" id="UP000319769">
    <property type="component" value="Unassembled WGS sequence"/>
</dbReference>
<dbReference type="OrthoDB" id="4871005at2"/>
<dbReference type="EMBL" id="VMNW02000120">
    <property type="protein sequence ID" value="KAA9150313.1"/>
    <property type="molecule type" value="Genomic_DNA"/>
</dbReference>
<organism evidence="1 2">
    <name type="scientific">Amycolatopsis acidicola</name>
    <dbReference type="NCBI Taxonomy" id="2596893"/>
    <lineage>
        <taxon>Bacteria</taxon>
        <taxon>Bacillati</taxon>
        <taxon>Actinomycetota</taxon>
        <taxon>Actinomycetes</taxon>
        <taxon>Pseudonocardiales</taxon>
        <taxon>Pseudonocardiaceae</taxon>
        <taxon>Amycolatopsis</taxon>
    </lineage>
</organism>
<comment type="caution">
    <text evidence="1">The sequence shown here is derived from an EMBL/GenBank/DDBJ whole genome shotgun (WGS) entry which is preliminary data.</text>
</comment>
<gene>
    <name evidence="1" type="ORF">FPZ12_041465</name>
</gene>
<reference evidence="1" key="1">
    <citation type="submission" date="2019-09" db="EMBL/GenBank/DDBJ databases">
        <authorList>
            <person name="Teo W.F.A."/>
            <person name="Duangmal K."/>
        </authorList>
    </citation>
    <scope>NUCLEOTIDE SEQUENCE [LARGE SCALE GENOMIC DNA]</scope>
    <source>
        <strain evidence="1">K81G1</strain>
    </source>
</reference>
<proteinExistence type="predicted"/>
<keyword evidence="2" id="KW-1185">Reference proteome</keyword>